<feature type="binding site" evidence="3">
    <location>
        <position position="153"/>
    </location>
    <ligand>
        <name>Zn(2+)</name>
        <dbReference type="ChEBI" id="CHEBI:29105"/>
        <label>2</label>
    </ligand>
</feature>
<dbReference type="InterPro" id="IPR010158">
    <property type="entry name" value="Amidase_Cbmase"/>
</dbReference>
<evidence type="ECO:0000313" key="6">
    <source>
        <dbReference type="EMBL" id="PWD82674.1"/>
    </source>
</evidence>
<dbReference type="InterPro" id="IPR002933">
    <property type="entry name" value="Peptidase_M20"/>
</dbReference>
<dbReference type="Gene3D" id="3.30.70.360">
    <property type="match status" value="1"/>
</dbReference>
<organism evidence="6 7">
    <name type="scientific">Ignatzschineria indica</name>
    <dbReference type="NCBI Taxonomy" id="472583"/>
    <lineage>
        <taxon>Bacteria</taxon>
        <taxon>Pseudomonadati</taxon>
        <taxon>Pseudomonadota</taxon>
        <taxon>Gammaproteobacteria</taxon>
        <taxon>Cardiobacteriales</taxon>
        <taxon>Ignatzschineriaceae</taxon>
        <taxon>Ignatzschineria</taxon>
    </lineage>
</organism>
<dbReference type="PANTHER" id="PTHR32494:SF5">
    <property type="entry name" value="ALLANTOATE AMIDOHYDROLASE"/>
    <property type="match status" value="1"/>
</dbReference>
<keyword evidence="3" id="KW-0479">Metal-binding</keyword>
<feature type="binding site" evidence="3">
    <location>
        <position position="118"/>
    </location>
    <ligand>
        <name>Zn(2+)</name>
        <dbReference type="ChEBI" id="CHEBI:29105"/>
        <label>2</label>
    </ligand>
</feature>
<feature type="binding site" evidence="3">
    <location>
        <position position="118"/>
    </location>
    <ligand>
        <name>Zn(2+)</name>
        <dbReference type="ChEBI" id="CHEBI:29105"/>
        <label>1</label>
    </ligand>
</feature>
<dbReference type="EMBL" id="QEWR01000004">
    <property type="protein sequence ID" value="PWD82674.1"/>
    <property type="molecule type" value="Genomic_DNA"/>
</dbReference>
<proteinExistence type="inferred from homology"/>
<reference evidence="6 7" key="1">
    <citation type="journal article" date="2018" name="Genome Announc.">
        <title>Ignatzschineria cameli sp. nov., isolated from necrotic foot tissue of dromedaries (Camelus dromedarius) and associated maggots (Wohlfahrtia species) in Dubai.</title>
        <authorList>
            <person name="Tsang C.C."/>
            <person name="Tang J.Y."/>
            <person name="Fong J.Y."/>
            <person name="Kinne J."/>
            <person name="Lee H.H."/>
            <person name="Joseph M."/>
            <person name="Jose S."/>
            <person name="Schuster R.K."/>
            <person name="Tang Y."/>
            <person name="Sivakumar S."/>
            <person name="Chen J.H."/>
            <person name="Teng J.L."/>
            <person name="Lau S.K."/>
            <person name="Wernery U."/>
            <person name="Woo P.C."/>
        </authorList>
    </citation>
    <scope>NUCLEOTIDE SEQUENCE [LARGE SCALE GENOMIC DNA]</scope>
    <source>
        <strain evidence="6 7">KCTC 22643</strain>
    </source>
</reference>
<dbReference type="CDD" id="cd03884">
    <property type="entry name" value="M20_bAS"/>
    <property type="match status" value="1"/>
</dbReference>
<dbReference type="NCBIfam" id="TIGR01879">
    <property type="entry name" value="hydantase"/>
    <property type="match status" value="1"/>
</dbReference>
<dbReference type="Pfam" id="PF01546">
    <property type="entry name" value="Peptidase_M20"/>
    <property type="match status" value="1"/>
</dbReference>
<protein>
    <submittedName>
        <fullName evidence="6">Zn-dependent hydrolase</fullName>
    </submittedName>
</protein>
<dbReference type="PANTHER" id="PTHR32494">
    <property type="entry name" value="ALLANTOATE DEIMINASE-RELATED"/>
    <property type="match status" value="1"/>
</dbReference>
<dbReference type="GO" id="GO:0046872">
    <property type="term" value="F:metal ion binding"/>
    <property type="evidence" value="ECO:0007669"/>
    <property type="project" value="UniProtKB-KW"/>
</dbReference>
<dbReference type="RefSeq" id="WP_109236620.1">
    <property type="nucleotide sequence ID" value="NZ_BMXZ01000004.1"/>
</dbReference>
<accession>A0A2U2AJ35</accession>
<dbReference type="GO" id="GO:0016813">
    <property type="term" value="F:hydrolase activity, acting on carbon-nitrogen (but not peptide) bonds, in linear amidines"/>
    <property type="evidence" value="ECO:0007669"/>
    <property type="project" value="InterPro"/>
</dbReference>
<dbReference type="Gene3D" id="3.40.630.10">
    <property type="entry name" value="Zn peptidases"/>
    <property type="match status" value="1"/>
</dbReference>
<feature type="domain" description="Peptidase M20 dimerisation" evidence="5">
    <location>
        <begin position="238"/>
        <end position="345"/>
    </location>
</feature>
<dbReference type="InterPro" id="IPR036264">
    <property type="entry name" value="Bact_exopeptidase_dim_dom"/>
</dbReference>
<comment type="caution">
    <text evidence="6">The sequence shown here is derived from an EMBL/GenBank/DDBJ whole genome shotgun (WGS) entry which is preliminary data.</text>
</comment>
<evidence type="ECO:0000256" key="4">
    <source>
        <dbReference type="PIRSR" id="PIRSR001235-2"/>
    </source>
</evidence>
<evidence type="ECO:0000256" key="3">
    <source>
        <dbReference type="PIRSR" id="PIRSR001235-1"/>
    </source>
</evidence>
<dbReference type="InterPro" id="IPR011650">
    <property type="entry name" value="Peptidase_M20_dimer"/>
</dbReference>
<sequence length="443" mass="48424">MEEEMMREGMMKGERVRSEEARNLKILQLVGQIDQPSIFADFAALKALTDSDQPYTRRAFTDQYLAGRAWLVERLSALGLTPYYDAIGNLRARLEGERAETIYFGSHTDTVPGGGLYDGILGVIAGISVLQSIITSGEKPQYSLELIDFLAEESSDWGLSCIGSRGLAGVLSEQDLARKNPYTDEVLADAIVKMGGEAPFQSDLLSPKSGNCFVELHIEQGPLLEALDREVGIVSGIVGIDRVEINISGKQNHSGTTPMTLREDALVGASALITRIHQLAIEMAAEAALEQGYFVATCGRLITTPNAINVVPGAAQLVVDIRFSRTQYRDRFLEALKEQQSHIEKQYQLSSKLTRLSTTEPVLFDRALQAQATSWAERLGYRSHSLLSGAGHDAAFMAQLMPTVMLFIPSVDGLSHHAQELSHEADIIRGISLFSALILDLSL</sequence>
<dbReference type="Pfam" id="PF07687">
    <property type="entry name" value="M20_dimer"/>
    <property type="match status" value="1"/>
</dbReference>
<feature type="binding site" evidence="4">
    <location>
        <position position="242"/>
    </location>
    <ligand>
        <name>allantoate</name>
        <dbReference type="ChEBI" id="CHEBI:17536"/>
    </ligand>
</feature>
<dbReference type="AlphaFoldDB" id="A0A2U2AJ35"/>
<dbReference type="SUPFAM" id="SSF53187">
    <property type="entry name" value="Zn-dependent exopeptidases"/>
    <property type="match status" value="1"/>
</dbReference>
<evidence type="ECO:0000259" key="5">
    <source>
        <dbReference type="Pfam" id="PF07687"/>
    </source>
</evidence>
<name>A0A2U2AJ35_9GAMM</name>
<dbReference type="PROSITE" id="PS00758">
    <property type="entry name" value="ARGE_DAPE_CPG2_1"/>
    <property type="match status" value="1"/>
</dbReference>
<comment type="similarity">
    <text evidence="1">Belongs to the peptidase M20 family.</text>
</comment>
<evidence type="ECO:0000256" key="2">
    <source>
        <dbReference type="ARBA" id="ARBA00022801"/>
    </source>
</evidence>
<evidence type="ECO:0000313" key="7">
    <source>
        <dbReference type="Proteomes" id="UP000244948"/>
    </source>
</evidence>
<keyword evidence="3" id="KW-0862">Zinc</keyword>
<feature type="binding site" evidence="3">
    <location>
        <position position="416"/>
    </location>
    <ligand>
        <name>Zn(2+)</name>
        <dbReference type="ChEBI" id="CHEBI:29105"/>
        <label>2</label>
    </ligand>
</feature>
<dbReference type="SUPFAM" id="SSF55031">
    <property type="entry name" value="Bacterial exopeptidase dimerisation domain"/>
    <property type="match status" value="1"/>
</dbReference>
<comment type="cofactor">
    <cofactor evidence="3">
        <name>Zn(2+)</name>
        <dbReference type="ChEBI" id="CHEBI:29105"/>
    </cofactor>
    <text evidence="3">Binds 2 Zn(2+) ions per subunit.</text>
</comment>
<evidence type="ECO:0000256" key="1">
    <source>
        <dbReference type="ARBA" id="ARBA00006153"/>
    </source>
</evidence>
<keyword evidence="2 6" id="KW-0378">Hydrolase</keyword>
<feature type="binding site" evidence="3">
    <location>
        <position position="107"/>
    </location>
    <ligand>
        <name>Zn(2+)</name>
        <dbReference type="ChEBI" id="CHEBI:29105"/>
        <label>1</label>
    </ligand>
</feature>
<dbReference type="PIRSF" id="PIRSF001235">
    <property type="entry name" value="Amidase_carbamoylase"/>
    <property type="match status" value="1"/>
</dbReference>
<feature type="binding site" evidence="4">
    <location>
        <position position="322"/>
    </location>
    <ligand>
        <name>allantoate</name>
        <dbReference type="ChEBI" id="CHEBI:17536"/>
    </ligand>
</feature>
<feature type="binding site" evidence="4">
    <location>
        <position position="309"/>
    </location>
    <ligand>
        <name>allantoate</name>
        <dbReference type="ChEBI" id="CHEBI:17536"/>
    </ligand>
</feature>
<dbReference type="InterPro" id="IPR001261">
    <property type="entry name" value="ArgE/DapE_CS"/>
</dbReference>
<feature type="binding site" evidence="3">
    <location>
        <position position="217"/>
    </location>
    <ligand>
        <name>Zn(2+)</name>
        <dbReference type="ChEBI" id="CHEBI:29105"/>
        <label>1</label>
    </ligand>
</feature>
<gene>
    <name evidence="6" type="ORF">DC082_08615</name>
</gene>
<dbReference type="Proteomes" id="UP000244948">
    <property type="component" value="Unassembled WGS sequence"/>
</dbReference>
<keyword evidence="7" id="KW-1185">Reference proteome</keyword>